<protein>
    <submittedName>
        <fullName evidence="3">Uncharacterized protein</fullName>
    </submittedName>
</protein>
<evidence type="ECO:0000256" key="1">
    <source>
        <dbReference type="SAM" id="MobiDB-lite"/>
    </source>
</evidence>
<reference evidence="3" key="1">
    <citation type="submission" date="2022-11" db="UniProtKB">
        <authorList>
            <consortium name="WormBaseParasite"/>
        </authorList>
    </citation>
    <scope>IDENTIFICATION</scope>
</reference>
<feature type="compositionally biased region" description="Basic and acidic residues" evidence="1">
    <location>
        <begin position="1"/>
        <end position="22"/>
    </location>
</feature>
<sequence>MEKVDKSKKDRNRRSEVEKSAAGDHPASKVLSQGNRCVLKKRRSERGRANKLQNQALLMMRSSREAAQVEAGKSSHGAPSSTRKKWGVGVPPDKDLR</sequence>
<dbReference type="WBParaSite" id="jg1388">
    <property type="protein sequence ID" value="jg1388"/>
    <property type="gene ID" value="jg1388"/>
</dbReference>
<proteinExistence type="predicted"/>
<accession>A0A915CZB1</accession>
<dbReference type="Proteomes" id="UP000887574">
    <property type="component" value="Unplaced"/>
</dbReference>
<dbReference type="AlphaFoldDB" id="A0A915CZB1"/>
<feature type="region of interest" description="Disordered" evidence="1">
    <location>
        <begin position="1"/>
        <end position="97"/>
    </location>
</feature>
<evidence type="ECO:0000313" key="3">
    <source>
        <dbReference type="WBParaSite" id="jg1388"/>
    </source>
</evidence>
<name>A0A915CZB1_9BILA</name>
<organism evidence="2 3">
    <name type="scientific">Ditylenchus dipsaci</name>
    <dbReference type="NCBI Taxonomy" id="166011"/>
    <lineage>
        <taxon>Eukaryota</taxon>
        <taxon>Metazoa</taxon>
        <taxon>Ecdysozoa</taxon>
        <taxon>Nematoda</taxon>
        <taxon>Chromadorea</taxon>
        <taxon>Rhabditida</taxon>
        <taxon>Tylenchina</taxon>
        <taxon>Tylenchomorpha</taxon>
        <taxon>Sphaerularioidea</taxon>
        <taxon>Anguinidae</taxon>
        <taxon>Anguininae</taxon>
        <taxon>Ditylenchus</taxon>
    </lineage>
</organism>
<evidence type="ECO:0000313" key="2">
    <source>
        <dbReference type="Proteomes" id="UP000887574"/>
    </source>
</evidence>
<keyword evidence="2" id="KW-1185">Reference proteome</keyword>